<protein>
    <recommendedName>
        <fullName evidence="4">DUF2975 family protein</fullName>
    </recommendedName>
</protein>
<evidence type="ECO:0000313" key="3">
    <source>
        <dbReference type="Proteomes" id="UP000295097"/>
    </source>
</evidence>
<proteinExistence type="predicted"/>
<sequence>MPNFHTQKKLYKLCGIMIQATRAFQVLLVVIFMVLLWLAITNNAGYADFLKMSNDLEKVTLTPITTVLLLVLLGCFFGLIITGLKTVTDLFEKLRSATPLSFETAILLRRTGIFALSVWVAEQIYGGLCAPLATAGNPPTERIFQIGFGINDALLLLMAGFLFTMGHVMVLASRVNDEYARII</sequence>
<feature type="transmembrane region" description="Helical" evidence="1">
    <location>
        <begin position="21"/>
        <end position="40"/>
    </location>
</feature>
<organism evidence="2 3">
    <name type="scientific">Martelella mediterranea</name>
    <dbReference type="NCBI Taxonomy" id="293089"/>
    <lineage>
        <taxon>Bacteria</taxon>
        <taxon>Pseudomonadati</taxon>
        <taxon>Pseudomonadota</taxon>
        <taxon>Alphaproteobacteria</taxon>
        <taxon>Hyphomicrobiales</taxon>
        <taxon>Aurantimonadaceae</taxon>
        <taxon>Martelella</taxon>
    </lineage>
</organism>
<keyword evidence="1" id="KW-0812">Transmembrane</keyword>
<dbReference type="EMBL" id="SMAR01000009">
    <property type="protein sequence ID" value="TCT40296.1"/>
    <property type="molecule type" value="Genomic_DNA"/>
</dbReference>
<evidence type="ECO:0000313" key="2">
    <source>
        <dbReference type="EMBL" id="TCT40296.1"/>
    </source>
</evidence>
<reference evidence="2 3" key="1">
    <citation type="submission" date="2019-03" db="EMBL/GenBank/DDBJ databases">
        <title>Freshwater and sediment microbial communities from various areas in North America, analyzing microbe dynamics in response to fracking.</title>
        <authorList>
            <person name="Lamendella R."/>
        </authorList>
    </citation>
    <scope>NUCLEOTIDE SEQUENCE [LARGE SCALE GENOMIC DNA]</scope>
    <source>
        <strain evidence="2 3">175.2</strain>
    </source>
</reference>
<comment type="caution">
    <text evidence="2">The sequence shown here is derived from an EMBL/GenBank/DDBJ whole genome shotgun (WGS) entry which is preliminary data.</text>
</comment>
<keyword evidence="1" id="KW-0472">Membrane</keyword>
<dbReference type="AlphaFoldDB" id="A0A4R3NTD1"/>
<name>A0A4R3NTD1_9HYPH</name>
<feature type="transmembrane region" description="Helical" evidence="1">
    <location>
        <begin position="113"/>
        <end position="133"/>
    </location>
</feature>
<evidence type="ECO:0000256" key="1">
    <source>
        <dbReference type="SAM" id="Phobius"/>
    </source>
</evidence>
<evidence type="ECO:0008006" key="4">
    <source>
        <dbReference type="Google" id="ProtNLM"/>
    </source>
</evidence>
<accession>A0A4R3NTD1</accession>
<feature type="transmembrane region" description="Helical" evidence="1">
    <location>
        <begin position="60"/>
        <end position="84"/>
    </location>
</feature>
<keyword evidence="3" id="KW-1185">Reference proteome</keyword>
<gene>
    <name evidence="2" type="ORF">EDC90_100918</name>
</gene>
<dbReference type="Proteomes" id="UP000295097">
    <property type="component" value="Unassembled WGS sequence"/>
</dbReference>
<keyword evidence="1" id="KW-1133">Transmembrane helix</keyword>
<feature type="transmembrane region" description="Helical" evidence="1">
    <location>
        <begin position="153"/>
        <end position="172"/>
    </location>
</feature>